<dbReference type="EMBL" id="MDJD01000034">
    <property type="protein sequence ID" value="OEK08206.1"/>
    <property type="molecule type" value="Genomic_DNA"/>
</dbReference>
<dbReference type="AlphaFoldDB" id="A0A1E5TA51"/>
<dbReference type="PANTHER" id="PTHR30313:SF2">
    <property type="entry name" value="DNA PRIMASE"/>
    <property type="match status" value="1"/>
</dbReference>
<evidence type="ECO:0000256" key="2">
    <source>
        <dbReference type="ARBA" id="ARBA00022771"/>
    </source>
</evidence>
<dbReference type="SMART" id="SM00400">
    <property type="entry name" value="ZnF_CHCC"/>
    <property type="match status" value="1"/>
</dbReference>
<dbReference type="InterPro" id="IPR027417">
    <property type="entry name" value="P-loop_NTPase"/>
</dbReference>
<dbReference type="Gene3D" id="3.90.580.10">
    <property type="entry name" value="Zinc finger, CHC2-type domain"/>
    <property type="match status" value="1"/>
</dbReference>
<evidence type="ECO:0000259" key="4">
    <source>
        <dbReference type="SMART" id="SM00400"/>
    </source>
</evidence>
<protein>
    <recommendedName>
        <fullName evidence="4">Zinc finger CHC2-type domain-containing protein</fullName>
    </recommendedName>
</protein>
<dbReference type="SUPFAM" id="SSF52540">
    <property type="entry name" value="P-loop containing nucleoside triphosphate hydrolases"/>
    <property type="match status" value="1"/>
</dbReference>
<dbReference type="Proteomes" id="UP000095713">
    <property type="component" value="Unassembled WGS sequence"/>
</dbReference>
<proteinExistence type="predicted"/>
<keyword evidence="3" id="KW-0862">Zinc</keyword>
<dbReference type="InterPro" id="IPR036977">
    <property type="entry name" value="DNA_primase_Znf_CHC2"/>
</dbReference>
<dbReference type="InterPro" id="IPR050219">
    <property type="entry name" value="DnaG_primase"/>
</dbReference>
<dbReference type="GO" id="GO:0003899">
    <property type="term" value="F:DNA-directed RNA polymerase activity"/>
    <property type="evidence" value="ECO:0007669"/>
    <property type="project" value="InterPro"/>
</dbReference>
<keyword evidence="1" id="KW-0479">Metal-binding</keyword>
<dbReference type="Gene3D" id="3.40.1360.10">
    <property type="match status" value="1"/>
</dbReference>
<dbReference type="Pfam" id="PF13155">
    <property type="entry name" value="Toprim_2"/>
    <property type="match status" value="1"/>
</dbReference>
<reference evidence="5 6" key="1">
    <citation type="submission" date="2016-05" db="EMBL/GenBank/DDBJ databases">
        <title>Draft Genome Sequence of Algibacter sp. Strain SK-16 Isolated from the Surface Water of Aburatsubo Inlet.</title>
        <authorList>
            <person name="Wong S.-K."/>
            <person name="Yoshizawa S."/>
            <person name="Nakajima Y."/>
            <person name="Ogura Y."/>
            <person name="Tetsuya H."/>
            <person name="Hamasaki K."/>
        </authorList>
    </citation>
    <scope>NUCLEOTIDE SEQUENCE [LARGE SCALE GENOMIC DNA]</scope>
    <source>
        <strain evidence="5 6">SK-16</strain>
    </source>
</reference>
<gene>
    <name evidence="5" type="ORF">A8C32_01710</name>
</gene>
<dbReference type="RefSeq" id="WP_069829716.1">
    <property type="nucleotide sequence ID" value="NZ_MDJD01000034.1"/>
</dbReference>
<accession>A0A1E5TA51</accession>
<sequence length="805" mass="92153">MDIQNIKSQLTITEVLAYYNLQIKKKHVNCPFHEDKTPSMQVFLDSNSVYCYSGNCSKSGKPIDVIDFIMHKEQITKHEAIKKAASFLHQDTKENTIQNTNPLNKTFSILKNQLTRSRNATAYLQTRGLSKLKAVGSNHRSGNDKIQYKYPHLKNCLVFPLKDSKNQIVSFYGRSFKNDIRNTHFYTSNRQGLYPEYPNLETHHLILTESIIDAATLVLHAKLPKHTHVLACYGTNGFTKSHTEAIKQLKQLQIISIFFDGDTAGHKASVKLQSQLQQAFTTLTIQIIDTPKDEDINSLWINNESQELFTHYLQTKIPAAEKQPADNTKPTITLTIKGSVKHLGDSLKVTLQSQIEQKSIIQKLDVYDFTALQKHAKDASKRLELSEDLILKAWQDYVPTLEQTQTKPTTPQKKPLEKATQEQCISFLKDPNLLQRINIAIEKVGVVGEENTRLLLFIIATSYQSKQPLHGLIQGSSGSGKTKLLQSIYNLIPKEDSKSFTRVTESSFYNYNEESLRHKLLCFEDIDGLKEEALLALRELQSNGKLISSTSQKQESGKIQSVERLVKGPIASLSCTTKGDYYEDNISRCFVVAVDETAAQTRKIINYQNQLASGNINLKEATKTKYFIANCLRQLQPCQVVNPYATAIQLPQNIHKLRRLHSMYQVLVAQITYLHQYQRKKDTQGRLITTPQDLQYACDILLDSILLKIDELDGSLRQFYEALKTHFKPKGETYTFNRFEIMQKTKISKTQLHRNLNKLVELEYIQQYGYANRGYTYKIVHWDQYDVLKDKIQKDLQAQINTIKS</sequence>
<feature type="domain" description="Zinc finger CHC2-type" evidence="4">
    <location>
        <begin position="30"/>
        <end position="85"/>
    </location>
</feature>
<dbReference type="STRING" id="1849968.A8C32_01710"/>
<dbReference type="Gene3D" id="3.40.50.300">
    <property type="entry name" value="P-loop containing nucleotide triphosphate hydrolases"/>
    <property type="match status" value="1"/>
</dbReference>
<keyword evidence="2" id="KW-0863">Zinc-finger</keyword>
<dbReference type="GO" id="GO:0008270">
    <property type="term" value="F:zinc ion binding"/>
    <property type="evidence" value="ECO:0007669"/>
    <property type="project" value="UniProtKB-KW"/>
</dbReference>
<comment type="caution">
    <text evidence="5">The sequence shown here is derived from an EMBL/GenBank/DDBJ whole genome shotgun (WGS) entry which is preliminary data.</text>
</comment>
<dbReference type="OrthoDB" id="9804281at2"/>
<evidence type="ECO:0000256" key="3">
    <source>
        <dbReference type="ARBA" id="ARBA00022833"/>
    </source>
</evidence>
<name>A0A1E5TA51_9FLAO</name>
<dbReference type="PANTHER" id="PTHR30313">
    <property type="entry name" value="DNA PRIMASE"/>
    <property type="match status" value="1"/>
</dbReference>
<dbReference type="InterPro" id="IPR002694">
    <property type="entry name" value="Znf_CHC2"/>
</dbReference>
<organism evidence="5 6">
    <name type="scientific">Flavivirga aquatica</name>
    <dbReference type="NCBI Taxonomy" id="1849968"/>
    <lineage>
        <taxon>Bacteria</taxon>
        <taxon>Pseudomonadati</taxon>
        <taxon>Bacteroidota</taxon>
        <taxon>Flavobacteriia</taxon>
        <taxon>Flavobacteriales</taxon>
        <taxon>Flavobacteriaceae</taxon>
        <taxon>Flavivirga</taxon>
    </lineage>
</organism>
<dbReference type="GO" id="GO:0006269">
    <property type="term" value="P:DNA replication, synthesis of primer"/>
    <property type="evidence" value="ECO:0007669"/>
    <property type="project" value="TreeGrafter"/>
</dbReference>
<evidence type="ECO:0000313" key="5">
    <source>
        <dbReference type="EMBL" id="OEK08206.1"/>
    </source>
</evidence>
<dbReference type="SUPFAM" id="SSF57783">
    <property type="entry name" value="Zinc beta-ribbon"/>
    <property type="match status" value="1"/>
</dbReference>
<keyword evidence="6" id="KW-1185">Reference proteome</keyword>
<evidence type="ECO:0000313" key="6">
    <source>
        <dbReference type="Proteomes" id="UP000095713"/>
    </source>
</evidence>
<dbReference type="Pfam" id="PF01807">
    <property type="entry name" value="Zn_ribbon_DnaG"/>
    <property type="match status" value="1"/>
</dbReference>
<dbReference type="GO" id="GO:0003677">
    <property type="term" value="F:DNA binding"/>
    <property type="evidence" value="ECO:0007669"/>
    <property type="project" value="InterPro"/>
</dbReference>
<evidence type="ECO:0000256" key="1">
    <source>
        <dbReference type="ARBA" id="ARBA00022723"/>
    </source>
</evidence>
<dbReference type="SUPFAM" id="SSF56731">
    <property type="entry name" value="DNA primase core"/>
    <property type="match status" value="1"/>
</dbReference>
<dbReference type="GO" id="GO:0005737">
    <property type="term" value="C:cytoplasm"/>
    <property type="evidence" value="ECO:0007669"/>
    <property type="project" value="TreeGrafter"/>
</dbReference>